<dbReference type="InterPro" id="IPR004474">
    <property type="entry name" value="LytR_CpsA_psr"/>
</dbReference>
<reference evidence="5" key="2">
    <citation type="submission" date="2021-04" db="EMBL/GenBank/DDBJ databases">
        <authorList>
            <person name="Gilroy R."/>
        </authorList>
    </citation>
    <scope>NUCLEOTIDE SEQUENCE</scope>
    <source>
        <strain evidence="5">ChiSjej3B21-8574</strain>
    </source>
</reference>
<dbReference type="Proteomes" id="UP000823904">
    <property type="component" value="Unassembled WGS sequence"/>
</dbReference>
<evidence type="ECO:0000256" key="3">
    <source>
        <dbReference type="SAM" id="Phobius"/>
    </source>
</evidence>
<sequence length="401" mass="44812">MRETQNNQNENKKEADQLNLNLEKEIEHMDRTSGEEFQGYEPVSEKPKKEKKPKKPKKKKTPKQIVKRVLIVLAVIILVPVAAFFTLRALGKNFLFSGNVNMKNAVDGADVQNNGDLVIYKGHKYRYNENITSVLVMGVDREKVNSDEEYLKEHGAGQADTMFVAALDTSSNKLSLISIPRDTMADIKMYDEKGKYTGTRNTQLCLAYAYGDGKELSCTNAVDAVSNVLYGIPIDSYVSINLSAISILNDAVGGVNVQVIGDLTSVDPDLKEGANVTLLGDQAETYVRTREHEPLDANLERMRRQQQYITAFIQKGLQETRNDIMLPVDLLNLISDNAVTNVSVPKLTYLATEALGVSFSSDDIYSIDCDIKEGDSGYAEYYPDETKLFELVLDVFYTRID</sequence>
<reference evidence="5" key="1">
    <citation type="journal article" date="2021" name="PeerJ">
        <title>Extensive microbial diversity within the chicken gut microbiome revealed by metagenomics and culture.</title>
        <authorList>
            <person name="Gilroy R."/>
            <person name="Ravi A."/>
            <person name="Getino M."/>
            <person name="Pursley I."/>
            <person name="Horton D.L."/>
            <person name="Alikhan N.F."/>
            <person name="Baker D."/>
            <person name="Gharbi K."/>
            <person name="Hall N."/>
            <person name="Watson M."/>
            <person name="Adriaenssens E.M."/>
            <person name="Foster-Nyarko E."/>
            <person name="Jarju S."/>
            <person name="Secka A."/>
            <person name="Antonio M."/>
            <person name="Oren A."/>
            <person name="Chaudhuri R.R."/>
            <person name="La Ragione R."/>
            <person name="Hildebrand F."/>
            <person name="Pallen M.J."/>
        </authorList>
    </citation>
    <scope>NUCLEOTIDE SEQUENCE</scope>
    <source>
        <strain evidence="5">ChiSjej3B21-8574</strain>
    </source>
</reference>
<dbReference type="EMBL" id="DWWD01000016">
    <property type="protein sequence ID" value="HJC49513.1"/>
    <property type="molecule type" value="Genomic_DNA"/>
</dbReference>
<proteinExistence type="inferred from homology"/>
<feature type="region of interest" description="Disordered" evidence="2">
    <location>
        <begin position="1"/>
        <end position="60"/>
    </location>
</feature>
<comment type="caution">
    <text evidence="5">The sequence shown here is derived from an EMBL/GenBank/DDBJ whole genome shotgun (WGS) entry which is preliminary data.</text>
</comment>
<dbReference type="PANTHER" id="PTHR33392:SF6">
    <property type="entry name" value="POLYISOPRENYL-TEICHOIC ACID--PEPTIDOGLYCAN TEICHOIC ACID TRANSFERASE TAGU"/>
    <property type="match status" value="1"/>
</dbReference>
<keyword evidence="3" id="KW-0472">Membrane</keyword>
<name>A0A9D2T753_9FIRM</name>
<keyword evidence="3" id="KW-1133">Transmembrane helix</keyword>
<evidence type="ECO:0000256" key="1">
    <source>
        <dbReference type="ARBA" id="ARBA00006068"/>
    </source>
</evidence>
<feature type="transmembrane region" description="Helical" evidence="3">
    <location>
        <begin position="65"/>
        <end position="87"/>
    </location>
</feature>
<dbReference type="PANTHER" id="PTHR33392">
    <property type="entry name" value="POLYISOPRENYL-TEICHOIC ACID--PEPTIDOGLYCAN TEICHOIC ACID TRANSFERASE TAGU"/>
    <property type="match status" value="1"/>
</dbReference>
<feature type="compositionally biased region" description="Basic residues" evidence="2">
    <location>
        <begin position="49"/>
        <end position="60"/>
    </location>
</feature>
<dbReference type="Gene3D" id="3.40.630.190">
    <property type="entry name" value="LCP protein"/>
    <property type="match status" value="1"/>
</dbReference>
<feature type="domain" description="Cell envelope-related transcriptional attenuator" evidence="4">
    <location>
        <begin position="159"/>
        <end position="315"/>
    </location>
</feature>
<gene>
    <name evidence="5" type="ORF">H9754_02855</name>
</gene>
<comment type="similarity">
    <text evidence="1">Belongs to the LytR/CpsA/Psr (LCP) family.</text>
</comment>
<evidence type="ECO:0000259" key="4">
    <source>
        <dbReference type="Pfam" id="PF03816"/>
    </source>
</evidence>
<organism evidence="5 6">
    <name type="scientific">Candidatus Anaerostipes avistercoris</name>
    <dbReference type="NCBI Taxonomy" id="2838462"/>
    <lineage>
        <taxon>Bacteria</taxon>
        <taxon>Bacillati</taxon>
        <taxon>Bacillota</taxon>
        <taxon>Clostridia</taxon>
        <taxon>Lachnospirales</taxon>
        <taxon>Lachnospiraceae</taxon>
        <taxon>Anaerostipes</taxon>
    </lineage>
</organism>
<feature type="compositionally biased region" description="Basic and acidic residues" evidence="2">
    <location>
        <begin position="10"/>
        <end position="34"/>
    </location>
</feature>
<dbReference type="NCBIfam" id="TIGR00350">
    <property type="entry name" value="lytR_cpsA_psr"/>
    <property type="match status" value="1"/>
</dbReference>
<dbReference type="InterPro" id="IPR050922">
    <property type="entry name" value="LytR/CpsA/Psr_CW_biosynth"/>
</dbReference>
<accession>A0A9D2T753</accession>
<protein>
    <submittedName>
        <fullName evidence="5">LCP family protein</fullName>
    </submittedName>
</protein>
<evidence type="ECO:0000256" key="2">
    <source>
        <dbReference type="SAM" id="MobiDB-lite"/>
    </source>
</evidence>
<dbReference type="AlphaFoldDB" id="A0A9D2T753"/>
<keyword evidence="3" id="KW-0812">Transmembrane</keyword>
<dbReference type="Pfam" id="PF03816">
    <property type="entry name" value="LytR_cpsA_psr"/>
    <property type="match status" value="1"/>
</dbReference>
<evidence type="ECO:0000313" key="5">
    <source>
        <dbReference type="EMBL" id="HJC49513.1"/>
    </source>
</evidence>
<evidence type="ECO:0000313" key="6">
    <source>
        <dbReference type="Proteomes" id="UP000823904"/>
    </source>
</evidence>